<dbReference type="Gene3D" id="3.20.20.70">
    <property type="entry name" value="Aldolase class I"/>
    <property type="match status" value="1"/>
</dbReference>
<feature type="binding site" evidence="11">
    <location>
        <begin position="346"/>
        <end position="347"/>
    </location>
    <ligand>
        <name>FMN</name>
        <dbReference type="ChEBI" id="CHEBI:58210"/>
    </ligand>
</feature>
<dbReference type="Pfam" id="PF01180">
    <property type="entry name" value="DHO_dh"/>
    <property type="match status" value="1"/>
</dbReference>
<feature type="binding site" evidence="11">
    <location>
        <begin position="82"/>
        <end position="86"/>
    </location>
    <ligand>
        <name>FMN</name>
        <dbReference type="ChEBI" id="CHEBI:58210"/>
    </ligand>
</feature>
<dbReference type="Proteomes" id="UP000704762">
    <property type="component" value="Unassembled WGS sequence"/>
</dbReference>
<dbReference type="GO" id="GO:0106430">
    <property type="term" value="F:dihydroorotate dehydrogenase (quinone) activity"/>
    <property type="evidence" value="ECO:0007669"/>
    <property type="project" value="UniProtKB-EC"/>
</dbReference>
<dbReference type="CDD" id="cd04738">
    <property type="entry name" value="DHOD_2_like"/>
    <property type="match status" value="1"/>
</dbReference>
<keyword evidence="11" id="KW-1003">Cell membrane</keyword>
<dbReference type="RefSeq" id="WP_338041089.1">
    <property type="nucleotide sequence ID" value="NZ_BAAAQP010000003.1"/>
</dbReference>
<feature type="domain" description="Dihydroorotate dehydrogenase catalytic" evidence="12">
    <location>
        <begin position="67"/>
        <end position="361"/>
    </location>
</feature>
<evidence type="ECO:0000256" key="4">
    <source>
        <dbReference type="ARBA" id="ARBA00005359"/>
    </source>
</evidence>
<feature type="binding site" evidence="11">
    <location>
        <position position="166"/>
    </location>
    <ligand>
        <name>FMN</name>
        <dbReference type="ChEBI" id="CHEBI:58210"/>
    </ligand>
</feature>
<evidence type="ECO:0000256" key="3">
    <source>
        <dbReference type="ARBA" id="ARBA00005161"/>
    </source>
</evidence>
<feature type="binding site" evidence="11">
    <location>
        <position position="298"/>
    </location>
    <ligand>
        <name>FMN</name>
        <dbReference type="ChEBI" id="CHEBI:58210"/>
    </ligand>
</feature>
<keyword evidence="9 11" id="KW-0472">Membrane</keyword>
<dbReference type="InterPro" id="IPR005720">
    <property type="entry name" value="Dihydroorotate_DH_cat"/>
</dbReference>
<feature type="binding site" evidence="11">
    <location>
        <position position="86"/>
    </location>
    <ligand>
        <name>substrate</name>
    </ligand>
</feature>
<comment type="catalytic activity">
    <reaction evidence="10 11">
        <text>(S)-dihydroorotate + a quinone = orotate + a quinol</text>
        <dbReference type="Rhea" id="RHEA:30187"/>
        <dbReference type="ChEBI" id="CHEBI:24646"/>
        <dbReference type="ChEBI" id="CHEBI:30839"/>
        <dbReference type="ChEBI" id="CHEBI:30864"/>
        <dbReference type="ChEBI" id="CHEBI:132124"/>
        <dbReference type="EC" id="1.3.5.2"/>
    </reaction>
</comment>
<dbReference type="EC" id="1.3.5.2" evidence="11"/>
<feature type="binding site" evidence="11">
    <location>
        <position position="204"/>
    </location>
    <ligand>
        <name>substrate</name>
    </ligand>
</feature>
<name>A0ABS2RE22_9ACTN</name>
<proteinExistence type="inferred from homology"/>
<keyword evidence="7 11" id="KW-0665">Pyrimidine biosynthesis</keyword>
<evidence type="ECO:0000256" key="11">
    <source>
        <dbReference type="HAMAP-Rule" id="MF_00225"/>
    </source>
</evidence>
<dbReference type="InterPro" id="IPR013785">
    <property type="entry name" value="Aldolase_TIM"/>
</dbReference>
<organism evidence="13 14">
    <name type="scientific">Microlunatus panaciterrae</name>
    <dbReference type="NCBI Taxonomy" id="400768"/>
    <lineage>
        <taxon>Bacteria</taxon>
        <taxon>Bacillati</taxon>
        <taxon>Actinomycetota</taxon>
        <taxon>Actinomycetes</taxon>
        <taxon>Propionibacteriales</taxon>
        <taxon>Propionibacteriaceae</taxon>
        <taxon>Microlunatus</taxon>
    </lineage>
</organism>
<dbReference type="NCBIfam" id="TIGR01036">
    <property type="entry name" value="pyrD_sub2"/>
    <property type="match status" value="1"/>
</dbReference>
<evidence type="ECO:0000256" key="8">
    <source>
        <dbReference type="ARBA" id="ARBA00023002"/>
    </source>
</evidence>
<dbReference type="InterPro" id="IPR050074">
    <property type="entry name" value="DHO_dehydrogenase"/>
</dbReference>
<feature type="binding site" evidence="11">
    <location>
        <position position="106"/>
    </location>
    <ligand>
        <name>FMN</name>
        <dbReference type="ChEBI" id="CHEBI:58210"/>
    </ligand>
</feature>
<comment type="function">
    <text evidence="1 11">Catalyzes the conversion of dihydroorotate to orotate with quinone as electron acceptor.</text>
</comment>
<keyword evidence="6 11" id="KW-0288">FMN</keyword>
<comment type="similarity">
    <text evidence="4 11">Belongs to the dihydroorotate dehydrogenase family. Type 2 subfamily.</text>
</comment>
<evidence type="ECO:0000256" key="10">
    <source>
        <dbReference type="ARBA" id="ARBA00048639"/>
    </source>
</evidence>
<dbReference type="EMBL" id="JAFBCF010000001">
    <property type="protein sequence ID" value="MBM7797255.1"/>
    <property type="molecule type" value="Genomic_DNA"/>
</dbReference>
<evidence type="ECO:0000313" key="14">
    <source>
        <dbReference type="Proteomes" id="UP000704762"/>
    </source>
</evidence>
<reference evidence="13 14" key="1">
    <citation type="submission" date="2021-01" db="EMBL/GenBank/DDBJ databases">
        <title>Sequencing the genomes of 1000 actinobacteria strains.</title>
        <authorList>
            <person name="Klenk H.-P."/>
        </authorList>
    </citation>
    <scope>NUCLEOTIDE SEQUENCE [LARGE SCALE GENOMIC DNA]</scope>
    <source>
        <strain evidence="13 14">DSM 18662</strain>
    </source>
</reference>
<comment type="cofactor">
    <cofactor evidence="11">
        <name>FMN</name>
        <dbReference type="ChEBI" id="CHEBI:58210"/>
    </cofactor>
    <text evidence="11">Binds 1 FMN per subunit.</text>
</comment>
<accession>A0ABS2RE22</accession>
<dbReference type="NCBIfam" id="NF003652">
    <property type="entry name" value="PRK05286.2-5"/>
    <property type="match status" value="1"/>
</dbReference>
<evidence type="ECO:0000256" key="9">
    <source>
        <dbReference type="ARBA" id="ARBA00023136"/>
    </source>
</evidence>
<gene>
    <name evidence="11" type="primary">pyrD</name>
    <name evidence="13" type="ORF">JOE57_000176</name>
</gene>
<keyword evidence="14" id="KW-1185">Reference proteome</keyword>
<dbReference type="PROSITE" id="PS00911">
    <property type="entry name" value="DHODEHASE_1"/>
    <property type="match status" value="1"/>
</dbReference>
<dbReference type="SUPFAM" id="SSF51395">
    <property type="entry name" value="FMN-linked oxidoreductases"/>
    <property type="match status" value="1"/>
</dbReference>
<dbReference type="InterPro" id="IPR005719">
    <property type="entry name" value="Dihydroorotate_DH_2"/>
</dbReference>
<evidence type="ECO:0000259" key="12">
    <source>
        <dbReference type="Pfam" id="PF01180"/>
    </source>
</evidence>
<evidence type="ECO:0000256" key="2">
    <source>
        <dbReference type="ARBA" id="ARBA00004370"/>
    </source>
</evidence>
<feature type="active site" description="Nucleophile" evidence="11">
    <location>
        <position position="202"/>
    </location>
</feature>
<evidence type="ECO:0000313" key="13">
    <source>
        <dbReference type="EMBL" id="MBM7797255.1"/>
    </source>
</evidence>
<evidence type="ECO:0000256" key="6">
    <source>
        <dbReference type="ARBA" id="ARBA00022643"/>
    </source>
</evidence>
<evidence type="ECO:0000256" key="5">
    <source>
        <dbReference type="ARBA" id="ARBA00022630"/>
    </source>
</evidence>
<evidence type="ECO:0000256" key="1">
    <source>
        <dbReference type="ARBA" id="ARBA00003125"/>
    </source>
</evidence>
<feature type="binding site" evidence="11">
    <location>
        <position position="325"/>
    </location>
    <ligand>
        <name>FMN</name>
        <dbReference type="ChEBI" id="CHEBI:58210"/>
    </ligand>
</feature>
<comment type="caution">
    <text evidence="13">The sequence shown here is derived from an EMBL/GenBank/DDBJ whole genome shotgun (WGS) entry which is preliminary data.</text>
</comment>
<dbReference type="PANTHER" id="PTHR48109">
    <property type="entry name" value="DIHYDROOROTATE DEHYDROGENASE (QUINONE), MITOCHONDRIAL-RELATED"/>
    <property type="match status" value="1"/>
</dbReference>
<keyword evidence="8 11" id="KW-0560">Oxidoreductase</keyword>
<feature type="binding site" evidence="11">
    <location>
        <position position="245"/>
    </location>
    <ligand>
        <name>FMN</name>
        <dbReference type="ChEBI" id="CHEBI:58210"/>
    </ligand>
</feature>
<evidence type="ECO:0000256" key="7">
    <source>
        <dbReference type="ARBA" id="ARBA00022975"/>
    </source>
</evidence>
<protein>
    <recommendedName>
        <fullName evidence="11">Dihydroorotate dehydrogenase (quinone)</fullName>
        <ecNumber evidence="11">1.3.5.2</ecNumber>
    </recommendedName>
    <alternativeName>
        <fullName evidence="11">DHOdehase</fullName>
        <shortName evidence="11">DHOD</shortName>
        <shortName evidence="11">DHODase</shortName>
    </alternativeName>
    <alternativeName>
        <fullName evidence="11">Dihydroorotate oxidase</fullName>
    </alternativeName>
</protein>
<dbReference type="InterPro" id="IPR001295">
    <property type="entry name" value="Dihydroorotate_DH_CS"/>
</dbReference>
<sequence>MTAAMSGRSRMLDVGYRTVLRPALFRTAGGDAERVHERTLRMIARLGGHPAALRVVGGLVGRPADGVTVAGIRFPGPVGLAAGMDKNGIGVQAWGALGFSHAELGTVTARPQPGNPRPRLFRLRDSRAIINRMGFNNDGAQALADRLDTAGVRRGNNAVGIPVGISIGKTKSTPLAEATADYLSSLRLLAPRADYVAVNVSSPNTPGLRSLQDKAALAELLGALTAEARLLAAADPAGPVPIFVKIAPDLTETALDEVLTVCHDSGIQGLIATNTTLSRDGLAPSDRMLGHESGGLSGAPLTVRARTVVRHLTSQTTLPVIGVGGILTAADGQAMLDAGASLLQVYTGYIFRGPALTSELNQLTVNQKEIVR</sequence>
<feature type="binding site" evidence="11">
    <location>
        <begin position="131"/>
        <end position="135"/>
    </location>
    <ligand>
        <name>substrate</name>
    </ligand>
</feature>
<dbReference type="HAMAP" id="MF_00225">
    <property type="entry name" value="DHO_dh_type2"/>
    <property type="match status" value="1"/>
</dbReference>
<feature type="binding site" evidence="11">
    <location>
        <begin position="274"/>
        <end position="275"/>
    </location>
    <ligand>
        <name>substrate</name>
    </ligand>
</feature>
<feature type="binding site" evidence="11">
    <location>
        <position position="199"/>
    </location>
    <ligand>
        <name>substrate</name>
    </ligand>
</feature>
<feature type="binding site" evidence="11">
    <location>
        <position position="273"/>
    </location>
    <ligand>
        <name>FMN</name>
        <dbReference type="ChEBI" id="CHEBI:58210"/>
    </ligand>
</feature>
<comment type="subunit">
    <text evidence="11">Monomer.</text>
</comment>
<feature type="binding site" evidence="11">
    <location>
        <position position="199"/>
    </location>
    <ligand>
        <name>FMN</name>
        <dbReference type="ChEBI" id="CHEBI:58210"/>
    </ligand>
</feature>
<comment type="pathway">
    <text evidence="3 11">Pyrimidine metabolism; UMP biosynthesis via de novo pathway; orotate from (S)-dihydroorotate (quinone route): step 1/1.</text>
</comment>
<comment type="subcellular location">
    <subcellularLocation>
        <location evidence="11">Cell membrane</location>
        <topology evidence="11">Peripheral membrane protein</topology>
    </subcellularLocation>
    <subcellularLocation>
        <location evidence="2">Membrane</location>
    </subcellularLocation>
</comment>
<keyword evidence="5 11" id="KW-0285">Flavoprotein</keyword>
<dbReference type="PANTHER" id="PTHR48109:SF4">
    <property type="entry name" value="DIHYDROOROTATE DEHYDROGENASE (QUINONE), MITOCHONDRIAL"/>
    <property type="match status" value="1"/>
</dbReference>